<name>A0AAW4YQ79_9GAMM</name>
<dbReference type="GO" id="GO:0019752">
    <property type="term" value="P:carboxylic acid metabolic process"/>
    <property type="evidence" value="ECO:0007669"/>
    <property type="project" value="UniProtKB-ARBA"/>
</dbReference>
<dbReference type="SUPFAM" id="SSF52518">
    <property type="entry name" value="Thiamin diphosphate-binding fold (THDP-binding)"/>
    <property type="match status" value="2"/>
</dbReference>
<evidence type="ECO:0000313" key="8">
    <source>
        <dbReference type="Proteomes" id="UP001320178"/>
    </source>
</evidence>
<feature type="domain" description="Thiamine pyrophosphate enzyme TPP-binding" evidence="5">
    <location>
        <begin position="388"/>
        <end position="542"/>
    </location>
</feature>
<comment type="similarity">
    <text evidence="1 3">Belongs to the TPP enzyme family.</text>
</comment>
<evidence type="ECO:0000259" key="6">
    <source>
        <dbReference type="Pfam" id="PF02776"/>
    </source>
</evidence>
<keyword evidence="2 3" id="KW-0786">Thiamine pyrophosphate</keyword>
<evidence type="ECO:0000256" key="1">
    <source>
        <dbReference type="ARBA" id="ARBA00007812"/>
    </source>
</evidence>
<evidence type="ECO:0000313" key="7">
    <source>
        <dbReference type="EMBL" id="MCE8050842.1"/>
    </source>
</evidence>
<dbReference type="Proteomes" id="UP001320178">
    <property type="component" value="Unassembled WGS sequence"/>
</dbReference>
<dbReference type="InterPro" id="IPR047210">
    <property type="entry name" value="TPP_PYR_POXB-like"/>
</dbReference>
<comment type="caution">
    <text evidence="7">The sequence shown here is derived from an EMBL/GenBank/DDBJ whole genome shotgun (WGS) entry which is preliminary data.</text>
</comment>
<dbReference type="InterPro" id="IPR000399">
    <property type="entry name" value="TPP-bd_CS"/>
</dbReference>
<dbReference type="PANTHER" id="PTHR42981:SF2">
    <property type="entry name" value="PYRUVATE DEHYDROGENASE [UBIQUINONE]"/>
    <property type="match status" value="1"/>
</dbReference>
<accession>A0AAW4YQ79</accession>
<dbReference type="Pfam" id="PF00205">
    <property type="entry name" value="TPP_enzyme_M"/>
    <property type="match status" value="1"/>
</dbReference>
<dbReference type="Pfam" id="PF02775">
    <property type="entry name" value="TPP_enzyme_C"/>
    <property type="match status" value="1"/>
</dbReference>
<dbReference type="GO" id="GO:0003824">
    <property type="term" value="F:catalytic activity"/>
    <property type="evidence" value="ECO:0007669"/>
    <property type="project" value="InterPro"/>
</dbReference>
<dbReference type="InterPro" id="IPR012000">
    <property type="entry name" value="Thiamin_PyroP_enz_cen_dom"/>
</dbReference>
<sequence>MQPTVSDFLVSRLREWGVERLYGYSGDGINGVMSALRRADGNPRLIQPRHEEVAAFMACAHAKFSDEVGVCVATSGPGAVHLLNGLYDARKDHMPTVAIVGQQARKSLGTDYQQELDLMALFKDVASEYVQMVTEPAQARHVIDQAMRIAIARRTVTCVILPNDVQDLPMEDPPREHGAVFSGVGYQFPQQLPEPADLDAAAEILKSGKKVAILAGAGVKHAVDELIRVADLTGAGIAKAILAKTMVPDDLPGVTGSIGLLGTEASDRMMRECDTLLMVGTRFPYVEFLPEPGQARAIQIDVVPEALGVRYPTEVNLHGDAGATLAALAERLKRKRNSKWRKQVQGWIDDWWEKTEARAATEATPINPQLVFQRLSPRLPDDVMLTCDVGSATNWYARNLKIRRGMLGSVSGGLASMGNGVPYLVAAKFCHPSRPAIALVGDGAMQMLGNNALITLAKYWQEWEDPRCIVLVLNNHDLSQVTWEQRVMEGDPKFDTSQELPEFRYDQYAELLGFKGLVMREPDDVDRVWDEALAADRPVVINAYTDGDIAPLPPHIEFEQAKNYLASMLKGDSSGLHSAKLSAKQMSRSLFRRKK</sequence>
<feature type="domain" description="Thiamine pyrophosphate enzyme N-terminal TPP-binding" evidence="6">
    <location>
        <begin position="4"/>
        <end position="121"/>
    </location>
</feature>
<dbReference type="AlphaFoldDB" id="A0AAW4YQ79"/>
<feature type="domain" description="Thiamine pyrophosphate enzyme central" evidence="4">
    <location>
        <begin position="198"/>
        <end position="328"/>
    </location>
</feature>
<evidence type="ECO:0000259" key="4">
    <source>
        <dbReference type="Pfam" id="PF00205"/>
    </source>
</evidence>
<dbReference type="GO" id="GO:0030976">
    <property type="term" value="F:thiamine pyrophosphate binding"/>
    <property type="evidence" value="ECO:0007669"/>
    <property type="project" value="InterPro"/>
</dbReference>
<dbReference type="InterPro" id="IPR047211">
    <property type="entry name" value="POXB-like"/>
</dbReference>
<dbReference type="InterPro" id="IPR012001">
    <property type="entry name" value="Thiamin_PyroP_enz_TPP-bd_dom"/>
</dbReference>
<evidence type="ECO:0000259" key="5">
    <source>
        <dbReference type="Pfam" id="PF02775"/>
    </source>
</evidence>
<proteinExistence type="inferred from homology"/>
<evidence type="ECO:0000256" key="3">
    <source>
        <dbReference type="RuleBase" id="RU362132"/>
    </source>
</evidence>
<organism evidence="7 8">
    <name type="scientific">Billgrantia desiderata</name>
    <dbReference type="NCBI Taxonomy" id="52021"/>
    <lineage>
        <taxon>Bacteria</taxon>
        <taxon>Pseudomonadati</taxon>
        <taxon>Pseudomonadota</taxon>
        <taxon>Gammaproteobacteria</taxon>
        <taxon>Oceanospirillales</taxon>
        <taxon>Halomonadaceae</taxon>
        <taxon>Billgrantia</taxon>
    </lineage>
</organism>
<dbReference type="Gene3D" id="3.40.50.1220">
    <property type="entry name" value="TPP-binding domain"/>
    <property type="match status" value="1"/>
</dbReference>
<dbReference type="GO" id="GO:0000287">
    <property type="term" value="F:magnesium ion binding"/>
    <property type="evidence" value="ECO:0007669"/>
    <property type="project" value="InterPro"/>
</dbReference>
<reference evidence="7" key="2">
    <citation type="journal article" date="2021" name="Front. Microbiol.">
        <title>Aerobic Denitrification and Heterotrophic Sulfur Oxidation in the Genus Halomonas Revealed by Six Novel Species Characterizations and Genome-Based Analysis.</title>
        <authorList>
            <person name="Wang L."/>
            <person name="Shao Z."/>
        </authorList>
    </citation>
    <scope>NUCLEOTIDE SEQUENCE</scope>
    <source>
        <strain evidence="7">MCCC 1A05776</strain>
    </source>
</reference>
<dbReference type="InterPro" id="IPR029061">
    <property type="entry name" value="THDP-binding"/>
</dbReference>
<gene>
    <name evidence="7" type="ORF">HOP61_06010</name>
</gene>
<dbReference type="CDD" id="cd07039">
    <property type="entry name" value="TPP_PYR_POX"/>
    <property type="match status" value="1"/>
</dbReference>
<dbReference type="NCBIfam" id="NF006129">
    <property type="entry name" value="PRK08273.1"/>
    <property type="match status" value="1"/>
</dbReference>
<dbReference type="InterPro" id="IPR011766">
    <property type="entry name" value="TPP_enzyme_TPP-bd"/>
</dbReference>
<dbReference type="InterPro" id="IPR029035">
    <property type="entry name" value="DHS-like_NAD/FAD-binding_dom"/>
</dbReference>
<dbReference type="Gene3D" id="3.40.50.970">
    <property type="match status" value="2"/>
</dbReference>
<dbReference type="RefSeq" id="WP_234238896.1">
    <property type="nucleotide sequence ID" value="NZ_JABFTS010000002.1"/>
</dbReference>
<dbReference type="Pfam" id="PF02776">
    <property type="entry name" value="TPP_enzyme_N"/>
    <property type="match status" value="1"/>
</dbReference>
<protein>
    <submittedName>
        <fullName evidence="7">Thiamine pyrophosphate-requiring protein</fullName>
    </submittedName>
</protein>
<evidence type="ECO:0000256" key="2">
    <source>
        <dbReference type="ARBA" id="ARBA00023052"/>
    </source>
</evidence>
<dbReference type="InterPro" id="IPR047212">
    <property type="entry name" value="TPP_POXB-like"/>
</dbReference>
<dbReference type="PANTHER" id="PTHR42981">
    <property type="entry name" value="PYRUVATE DEHYDROGENASE [UBIQUINONE]"/>
    <property type="match status" value="1"/>
</dbReference>
<dbReference type="PROSITE" id="PS00187">
    <property type="entry name" value="TPP_ENZYMES"/>
    <property type="match status" value="1"/>
</dbReference>
<dbReference type="EMBL" id="JABFTS010000002">
    <property type="protein sequence ID" value="MCE8050842.1"/>
    <property type="molecule type" value="Genomic_DNA"/>
</dbReference>
<reference evidence="7" key="1">
    <citation type="submission" date="2020-05" db="EMBL/GenBank/DDBJ databases">
        <authorList>
            <person name="Wang L."/>
            <person name="Shao Z."/>
        </authorList>
    </citation>
    <scope>NUCLEOTIDE SEQUENCE</scope>
    <source>
        <strain evidence="7">MCCC 1A05776</strain>
    </source>
</reference>
<dbReference type="CDD" id="cd02014">
    <property type="entry name" value="TPP_POX"/>
    <property type="match status" value="1"/>
</dbReference>
<dbReference type="SUPFAM" id="SSF52467">
    <property type="entry name" value="DHS-like NAD/FAD-binding domain"/>
    <property type="match status" value="1"/>
</dbReference>